<dbReference type="InterPro" id="IPR028051">
    <property type="entry name" value="CheX-like_dom"/>
</dbReference>
<dbReference type="CDD" id="cd17906">
    <property type="entry name" value="CheX"/>
    <property type="match status" value="1"/>
</dbReference>
<accession>A0A4Q1C888</accession>
<dbReference type="Gene3D" id="3.40.1550.10">
    <property type="entry name" value="CheC-like"/>
    <property type="match status" value="1"/>
</dbReference>
<dbReference type="PANTHER" id="PTHR39452">
    <property type="entry name" value="CHEY-P PHOSPHATASE CHEX"/>
    <property type="match status" value="1"/>
</dbReference>
<gene>
    <name evidence="3" type="ORF">ESB00_04460</name>
</gene>
<protein>
    <submittedName>
        <fullName evidence="3">Chemotaxis protein CheX</fullName>
    </submittedName>
</protein>
<evidence type="ECO:0000256" key="1">
    <source>
        <dbReference type="ARBA" id="ARBA00022500"/>
    </source>
</evidence>
<dbReference type="Pfam" id="PF13690">
    <property type="entry name" value="CheX"/>
    <property type="match status" value="1"/>
</dbReference>
<dbReference type="OrthoDB" id="191082at2"/>
<organism evidence="3 4">
    <name type="scientific">Oleiharenicola lentus</name>
    <dbReference type="NCBI Taxonomy" id="2508720"/>
    <lineage>
        <taxon>Bacteria</taxon>
        <taxon>Pseudomonadati</taxon>
        <taxon>Verrucomicrobiota</taxon>
        <taxon>Opitutia</taxon>
        <taxon>Opitutales</taxon>
        <taxon>Opitutaceae</taxon>
        <taxon>Oleiharenicola</taxon>
    </lineage>
</organism>
<sequence>MCQACLSHKSSVSALTCSSPCLSGRLHTGLLTARMATAQPISDTIVQESIVRAVKNVCAIMLKREATFVEKSAEAAYAGFKDKPHVFGSVGFVGQIDGIVYLCIPDDFAQDAAARVLGMSAAEVEMSGDSAIKDVIGEITNMTVGGFKNALCNIGFPCKLTLPTIVRGDNLAVSSIKGSERHTFHFDCNSHRLIADIQLKQD</sequence>
<dbReference type="Proteomes" id="UP000290218">
    <property type="component" value="Unassembled WGS sequence"/>
</dbReference>
<keyword evidence="1" id="KW-0145">Chemotaxis</keyword>
<dbReference type="SUPFAM" id="SSF103039">
    <property type="entry name" value="CheC-like"/>
    <property type="match status" value="1"/>
</dbReference>
<proteinExistence type="predicted"/>
<name>A0A4Q1C888_9BACT</name>
<evidence type="ECO:0000313" key="4">
    <source>
        <dbReference type="Proteomes" id="UP000290218"/>
    </source>
</evidence>
<dbReference type="GO" id="GO:0006935">
    <property type="term" value="P:chemotaxis"/>
    <property type="evidence" value="ECO:0007669"/>
    <property type="project" value="UniProtKB-KW"/>
</dbReference>
<keyword evidence="4" id="KW-1185">Reference proteome</keyword>
<feature type="domain" description="Chemotaxis phosphatase CheX-like" evidence="2">
    <location>
        <begin position="87"/>
        <end position="186"/>
    </location>
</feature>
<evidence type="ECO:0000313" key="3">
    <source>
        <dbReference type="EMBL" id="RXK55155.1"/>
    </source>
</evidence>
<comment type="caution">
    <text evidence="3">The sequence shown here is derived from an EMBL/GenBank/DDBJ whole genome shotgun (WGS) entry which is preliminary data.</text>
</comment>
<dbReference type="PANTHER" id="PTHR39452:SF1">
    <property type="entry name" value="CHEY-P PHOSPHATASE CHEX"/>
    <property type="match status" value="1"/>
</dbReference>
<dbReference type="EMBL" id="SDHX01000001">
    <property type="protein sequence ID" value="RXK55155.1"/>
    <property type="molecule type" value="Genomic_DNA"/>
</dbReference>
<dbReference type="AlphaFoldDB" id="A0A4Q1C888"/>
<reference evidence="3 4" key="1">
    <citation type="submission" date="2019-01" db="EMBL/GenBank/DDBJ databases">
        <title>Lacunisphaera sp. strain TWA-58.</title>
        <authorList>
            <person name="Chen W.-M."/>
        </authorList>
    </citation>
    <scope>NUCLEOTIDE SEQUENCE [LARGE SCALE GENOMIC DNA]</scope>
    <source>
        <strain evidence="3 4">TWA-58</strain>
    </source>
</reference>
<dbReference type="InterPro" id="IPR038756">
    <property type="entry name" value="CheX-like"/>
</dbReference>
<dbReference type="InterPro" id="IPR028976">
    <property type="entry name" value="CheC-like_sf"/>
</dbReference>
<evidence type="ECO:0000259" key="2">
    <source>
        <dbReference type="Pfam" id="PF13690"/>
    </source>
</evidence>